<dbReference type="PANTHER" id="PTHR43629:SF2">
    <property type="entry name" value="RHODANESE-LIKE_PPIC DOMAIN-CONTAINING PROTEIN 12, CHLOROPLASTIC"/>
    <property type="match status" value="1"/>
</dbReference>
<dbReference type="SUPFAM" id="SSF54534">
    <property type="entry name" value="FKBP-like"/>
    <property type="match status" value="1"/>
</dbReference>
<dbReference type="HOGENOM" id="CLU_056271_1_0_1"/>
<dbReference type="PROSITE" id="PS50206">
    <property type="entry name" value="RHODANESE_3"/>
    <property type="match status" value="1"/>
</dbReference>
<protein>
    <recommendedName>
        <fullName evidence="2">Peptidyl-prolyl cis-trans isomerase</fullName>
        <ecNumber evidence="2">5.2.1.8</ecNumber>
    </recommendedName>
</protein>
<dbReference type="Proteomes" id="UP000001514">
    <property type="component" value="Unassembled WGS sequence"/>
</dbReference>
<proteinExistence type="predicted"/>
<dbReference type="EC" id="5.2.1.8" evidence="2"/>
<keyword evidence="1 2" id="KW-0413">Isomerase</keyword>
<dbReference type="Gene3D" id="3.40.250.10">
    <property type="entry name" value="Rhodanese-like domain"/>
    <property type="match status" value="1"/>
</dbReference>
<keyword evidence="1 2" id="KW-0697">Rotamase</keyword>
<organism evidence="6">
    <name type="scientific">Selaginella moellendorffii</name>
    <name type="common">Spikemoss</name>
    <dbReference type="NCBI Taxonomy" id="88036"/>
    <lineage>
        <taxon>Eukaryota</taxon>
        <taxon>Viridiplantae</taxon>
        <taxon>Streptophyta</taxon>
        <taxon>Embryophyta</taxon>
        <taxon>Tracheophyta</taxon>
        <taxon>Lycopodiopsida</taxon>
        <taxon>Selaginellales</taxon>
        <taxon>Selaginellaceae</taxon>
        <taxon>Selaginella</taxon>
    </lineage>
</organism>
<dbReference type="PANTHER" id="PTHR43629">
    <property type="entry name" value="PEPTIDYL-PROLYL CIS-TRANS ISOMERASE"/>
    <property type="match status" value="1"/>
</dbReference>
<reference evidence="5 6" key="1">
    <citation type="journal article" date="2011" name="Science">
        <title>The Selaginella genome identifies genetic changes associated with the evolution of vascular plants.</title>
        <authorList>
            <person name="Banks J.A."/>
            <person name="Nishiyama T."/>
            <person name="Hasebe M."/>
            <person name="Bowman J.L."/>
            <person name="Gribskov M."/>
            <person name="dePamphilis C."/>
            <person name="Albert V.A."/>
            <person name="Aono N."/>
            <person name="Aoyama T."/>
            <person name="Ambrose B.A."/>
            <person name="Ashton N.W."/>
            <person name="Axtell M.J."/>
            <person name="Barker E."/>
            <person name="Barker M.S."/>
            <person name="Bennetzen J.L."/>
            <person name="Bonawitz N.D."/>
            <person name="Chapple C."/>
            <person name="Cheng C."/>
            <person name="Correa L.G."/>
            <person name="Dacre M."/>
            <person name="DeBarry J."/>
            <person name="Dreyer I."/>
            <person name="Elias M."/>
            <person name="Engstrom E.M."/>
            <person name="Estelle M."/>
            <person name="Feng L."/>
            <person name="Finet C."/>
            <person name="Floyd S.K."/>
            <person name="Frommer W.B."/>
            <person name="Fujita T."/>
            <person name="Gramzow L."/>
            <person name="Gutensohn M."/>
            <person name="Harholt J."/>
            <person name="Hattori M."/>
            <person name="Heyl A."/>
            <person name="Hirai T."/>
            <person name="Hiwatashi Y."/>
            <person name="Ishikawa M."/>
            <person name="Iwata M."/>
            <person name="Karol K.G."/>
            <person name="Koehler B."/>
            <person name="Kolukisaoglu U."/>
            <person name="Kubo M."/>
            <person name="Kurata T."/>
            <person name="Lalonde S."/>
            <person name="Li K."/>
            <person name="Li Y."/>
            <person name="Litt A."/>
            <person name="Lyons E."/>
            <person name="Manning G."/>
            <person name="Maruyama T."/>
            <person name="Michael T.P."/>
            <person name="Mikami K."/>
            <person name="Miyazaki S."/>
            <person name="Morinaga S."/>
            <person name="Murata T."/>
            <person name="Mueller-Roeber B."/>
            <person name="Nelson D.R."/>
            <person name="Obara M."/>
            <person name="Oguri Y."/>
            <person name="Olmstead R.G."/>
            <person name="Onodera N."/>
            <person name="Petersen B.L."/>
            <person name="Pils B."/>
            <person name="Prigge M."/>
            <person name="Rensing S.A."/>
            <person name="Riano-Pachon D.M."/>
            <person name="Roberts A.W."/>
            <person name="Sato Y."/>
            <person name="Scheller H.V."/>
            <person name="Schulz B."/>
            <person name="Schulz C."/>
            <person name="Shakirov E.V."/>
            <person name="Shibagaki N."/>
            <person name="Shinohara N."/>
            <person name="Shippen D.E."/>
            <person name="Soerensen I."/>
            <person name="Sotooka R."/>
            <person name="Sugimoto N."/>
            <person name="Sugita M."/>
            <person name="Sumikawa N."/>
            <person name="Tanurdzic M."/>
            <person name="Theissen G."/>
            <person name="Ulvskov P."/>
            <person name="Wakazuki S."/>
            <person name="Weng J.K."/>
            <person name="Willats W.W."/>
            <person name="Wipf D."/>
            <person name="Wolf P.G."/>
            <person name="Yang L."/>
            <person name="Zimmer A.D."/>
            <person name="Zhu Q."/>
            <person name="Mitros T."/>
            <person name="Hellsten U."/>
            <person name="Loque D."/>
            <person name="Otillar R."/>
            <person name="Salamov A."/>
            <person name="Schmutz J."/>
            <person name="Shapiro H."/>
            <person name="Lindquist E."/>
            <person name="Lucas S."/>
            <person name="Rokhsar D."/>
            <person name="Grigoriev I.V."/>
        </authorList>
    </citation>
    <scope>NUCLEOTIDE SEQUENCE [LARGE SCALE GENOMIC DNA]</scope>
</reference>
<dbReference type="FunCoup" id="D8RR35">
    <property type="interactions" value="2119"/>
</dbReference>
<dbReference type="Pfam" id="PF00581">
    <property type="entry name" value="Rhodanese"/>
    <property type="match status" value="1"/>
</dbReference>
<comment type="catalytic activity">
    <reaction evidence="2">
        <text>[protein]-peptidylproline (omega=180) = [protein]-peptidylproline (omega=0)</text>
        <dbReference type="Rhea" id="RHEA:16237"/>
        <dbReference type="Rhea" id="RHEA-COMP:10747"/>
        <dbReference type="Rhea" id="RHEA-COMP:10748"/>
        <dbReference type="ChEBI" id="CHEBI:83833"/>
        <dbReference type="ChEBI" id="CHEBI:83834"/>
        <dbReference type="EC" id="5.2.1.8"/>
    </reaction>
</comment>
<evidence type="ECO:0000313" key="6">
    <source>
        <dbReference type="Proteomes" id="UP000001514"/>
    </source>
</evidence>
<dbReference type="GO" id="GO:0003755">
    <property type="term" value="F:peptidyl-prolyl cis-trans isomerase activity"/>
    <property type="evidence" value="ECO:0000318"/>
    <property type="project" value="GO_Central"/>
</dbReference>
<dbReference type="Gramene" id="EFJ25330">
    <property type="protein sequence ID" value="EFJ25330"/>
    <property type="gene ID" value="SELMODRAFT_99510"/>
</dbReference>
<dbReference type="PROSITE" id="PS50198">
    <property type="entry name" value="PPIC_PPIASE_2"/>
    <property type="match status" value="1"/>
</dbReference>
<dbReference type="SMART" id="SM00450">
    <property type="entry name" value="RHOD"/>
    <property type="match status" value="1"/>
</dbReference>
<accession>D8RR35</accession>
<evidence type="ECO:0000256" key="2">
    <source>
        <dbReference type="RuleBase" id="RU363014"/>
    </source>
</evidence>
<sequence>MWPRQRRIECIAAQVRFRENSATFIFIPRDSSLFPSPGTSGNQDREILVQHLLVKEDQLQLLTELQKRLVQEDIDLSDLATEHSICPSKKNGGMLGWVSKGRMVPEFEEAAFSAPLNKIVRAKTKFGWHLLQVLSERFSGFLVEIQPEELAKRMKDPEFRENAQLLDVRELKEIKIASLDGFKPFPLSQFGEWGPTIGDTLDPDKDTFVVCHHGVRSLQAAQWLKSQGFSRLHNVSGGIHAYSTRVDDKVPVY</sequence>
<dbReference type="OMA" id="WCENKES"/>
<dbReference type="InterPro" id="IPR036873">
    <property type="entry name" value="Rhodanese-like_dom_sf"/>
</dbReference>
<evidence type="ECO:0000256" key="1">
    <source>
        <dbReference type="PROSITE-ProRule" id="PRU00278"/>
    </source>
</evidence>
<dbReference type="InterPro" id="IPR052204">
    <property type="entry name" value="PpiC/parvulin_rotamase"/>
</dbReference>
<dbReference type="AlphaFoldDB" id="D8RR35"/>
<dbReference type="InterPro" id="IPR000297">
    <property type="entry name" value="PPIase_PpiC"/>
</dbReference>
<evidence type="ECO:0000259" key="3">
    <source>
        <dbReference type="PROSITE" id="PS50198"/>
    </source>
</evidence>
<name>D8RR35_SELML</name>
<dbReference type="InParanoid" id="D8RR35"/>
<dbReference type="InterPro" id="IPR046357">
    <property type="entry name" value="PPIase_dom_sf"/>
</dbReference>
<evidence type="ECO:0000259" key="4">
    <source>
        <dbReference type="PROSITE" id="PS50206"/>
    </source>
</evidence>
<evidence type="ECO:0000313" key="5">
    <source>
        <dbReference type="EMBL" id="EFJ25330.1"/>
    </source>
</evidence>
<dbReference type="Gene3D" id="3.10.50.40">
    <property type="match status" value="1"/>
</dbReference>
<dbReference type="Pfam" id="PF13616">
    <property type="entry name" value="Rotamase_3"/>
    <property type="match status" value="1"/>
</dbReference>
<dbReference type="eggNOG" id="KOG2017">
    <property type="taxonomic scope" value="Eukaryota"/>
</dbReference>
<dbReference type="EMBL" id="GL377587">
    <property type="protein sequence ID" value="EFJ25330.1"/>
    <property type="molecule type" value="Genomic_DNA"/>
</dbReference>
<gene>
    <name evidence="5" type="ORF">SELMODRAFT_99510</name>
</gene>
<dbReference type="InterPro" id="IPR001763">
    <property type="entry name" value="Rhodanese-like_dom"/>
</dbReference>
<keyword evidence="6" id="KW-1185">Reference proteome</keyword>
<feature type="domain" description="Rhodanese" evidence="4">
    <location>
        <begin position="159"/>
        <end position="251"/>
    </location>
</feature>
<dbReference type="SUPFAM" id="SSF52821">
    <property type="entry name" value="Rhodanese/Cell cycle control phosphatase"/>
    <property type="match status" value="1"/>
</dbReference>
<dbReference type="STRING" id="88036.D8RR35"/>
<dbReference type="KEGG" id="smo:SELMODRAFT_99510"/>
<feature type="domain" description="PpiC" evidence="3">
    <location>
        <begin position="44"/>
        <end position="135"/>
    </location>
</feature>